<feature type="transmembrane region" description="Helical" evidence="2">
    <location>
        <begin position="18"/>
        <end position="41"/>
    </location>
</feature>
<proteinExistence type="inferred from homology"/>
<evidence type="ECO:0000313" key="4">
    <source>
        <dbReference type="EMBL" id="RSL31858.1"/>
    </source>
</evidence>
<evidence type="ECO:0000313" key="5">
    <source>
        <dbReference type="Proteomes" id="UP000275076"/>
    </source>
</evidence>
<dbReference type="Pfam" id="PF02397">
    <property type="entry name" value="Bac_transf"/>
    <property type="match status" value="1"/>
</dbReference>
<keyword evidence="2" id="KW-0812">Transmembrane</keyword>
<evidence type="ECO:0000259" key="3">
    <source>
        <dbReference type="Pfam" id="PF02397"/>
    </source>
</evidence>
<dbReference type="Proteomes" id="UP000275076">
    <property type="component" value="Unassembled WGS sequence"/>
</dbReference>
<comment type="similarity">
    <text evidence="1">Belongs to the bacterial sugar transferase family.</text>
</comment>
<keyword evidence="5" id="KW-1185">Reference proteome</keyword>
<dbReference type="EMBL" id="RBVX01000020">
    <property type="protein sequence ID" value="RSL31858.1"/>
    <property type="molecule type" value="Genomic_DNA"/>
</dbReference>
<dbReference type="InterPro" id="IPR003362">
    <property type="entry name" value="Bact_transf"/>
</dbReference>
<dbReference type="PANTHER" id="PTHR30576">
    <property type="entry name" value="COLANIC BIOSYNTHESIS UDP-GLUCOSE LIPID CARRIER TRANSFERASE"/>
    <property type="match status" value="1"/>
</dbReference>
<gene>
    <name evidence="4" type="ORF">D7Z54_18860</name>
</gene>
<name>A0A428N0H7_9BACI</name>
<dbReference type="RefSeq" id="WP_125557907.1">
    <property type="nucleotide sequence ID" value="NZ_RBVX01000020.1"/>
</dbReference>
<keyword evidence="2" id="KW-1133">Transmembrane helix</keyword>
<comment type="caution">
    <text evidence="4">The sequence shown here is derived from an EMBL/GenBank/DDBJ whole genome shotgun (WGS) entry which is preliminary data.</text>
</comment>
<dbReference type="OrthoDB" id="9808602at2"/>
<reference evidence="4 5" key="1">
    <citation type="submission" date="2018-10" db="EMBL/GenBank/DDBJ databases">
        <title>Draft genome sequence of Bacillus salarius IM0101, isolated from a hypersaline soil in Inner Mongolia, China.</title>
        <authorList>
            <person name="Yamprayoonswat W."/>
            <person name="Boonvisut S."/>
            <person name="Jumpathong W."/>
            <person name="Sittihan S."/>
            <person name="Ruangsuj P."/>
            <person name="Wanthongcharoen S."/>
            <person name="Thongpramul N."/>
            <person name="Pimmason S."/>
            <person name="Yu B."/>
            <person name="Yasawong M."/>
        </authorList>
    </citation>
    <scope>NUCLEOTIDE SEQUENCE [LARGE SCALE GENOMIC DNA]</scope>
    <source>
        <strain evidence="4 5">IM0101</strain>
    </source>
</reference>
<dbReference type="AlphaFoldDB" id="A0A428N0H7"/>
<keyword evidence="4" id="KW-0808">Transferase</keyword>
<organism evidence="4 5">
    <name type="scientific">Salibacterium salarium</name>
    <dbReference type="NCBI Taxonomy" id="284579"/>
    <lineage>
        <taxon>Bacteria</taxon>
        <taxon>Bacillati</taxon>
        <taxon>Bacillota</taxon>
        <taxon>Bacilli</taxon>
        <taxon>Bacillales</taxon>
        <taxon>Bacillaceae</taxon>
    </lineage>
</organism>
<evidence type="ECO:0000256" key="1">
    <source>
        <dbReference type="ARBA" id="ARBA00006464"/>
    </source>
</evidence>
<feature type="domain" description="Bacterial sugar transferase" evidence="3">
    <location>
        <begin position="13"/>
        <end position="200"/>
    </location>
</feature>
<dbReference type="GO" id="GO:0016780">
    <property type="term" value="F:phosphotransferase activity, for other substituted phosphate groups"/>
    <property type="evidence" value="ECO:0007669"/>
    <property type="project" value="TreeGrafter"/>
</dbReference>
<keyword evidence="2" id="KW-0472">Membrane</keyword>
<dbReference type="PANTHER" id="PTHR30576:SF20">
    <property type="entry name" value="QUINOVOSAMINEPHOSPHOTRANSFERAE-RELATED"/>
    <property type="match status" value="1"/>
</dbReference>
<sequence>MKCDLSLLERSIKRSFDIFFSFVGLVLTSWVIILCFLVAAIETKSNGFFAQHRVGKNGFIFKVIKVKTMKQRKTENTTVTTSHDMRITKSGKVFRKWKLDELPQLWNVLKGDMSFVGPRPDVPGYADQLEGEDRIILNIRPGITGPATIHYKNEEELLAAQDNPEQYNAKVIYPHKVQINKEYITNYSFIKDLYYIMKTLT</sequence>
<accession>A0A428N0H7</accession>
<protein>
    <submittedName>
        <fullName evidence="4">Sugar transferase</fullName>
    </submittedName>
</protein>
<evidence type="ECO:0000256" key="2">
    <source>
        <dbReference type="SAM" id="Phobius"/>
    </source>
</evidence>